<evidence type="ECO:0000313" key="2">
    <source>
        <dbReference type="EMBL" id="KAK9160297.1"/>
    </source>
</evidence>
<reference evidence="2 3" key="1">
    <citation type="submission" date="2024-01" db="EMBL/GenBank/DDBJ databases">
        <title>Genome assemblies of Stephania.</title>
        <authorList>
            <person name="Yang L."/>
        </authorList>
    </citation>
    <scope>NUCLEOTIDE SEQUENCE [LARGE SCALE GENOMIC DNA]</scope>
    <source>
        <strain evidence="2">YNDBR</strain>
        <tissue evidence="2">Leaf</tissue>
    </source>
</reference>
<dbReference type="EMBL" id="JBBNAF010000003">
    <property type="protein sequence ID" value="KAK9160297.1"/>
    <property type="molecule type" value="Genomic_DNA"/>
</dbReference>
<dbReference type="Proteomes" id="UP001420932">
    <property type="component" value="Unassembled WGS sequence"/>
</dbReference>
<feature type="compositionally biased region" description="Acidic residues" evidence="1">
    <location>
        <begin position="74"/>
        <end position="83"/>
    </location>
</feature>
<protein>
    <submittedName>
        <fullName evidence="2">Uncharacterized protein</fullName>
    </submittedName>
</protein>
<gene>
    <name evidence="2" type="ORF">Syun_006638</name>
</gene>
<evidence type="ECO:0000256" key="1">
    <source>
        <dbReference type="SAM" id="MobiDB-lite"/>
    </source>
</evidence>
<accession>A0AAP0PXR3</accession>
<comment type="caution">
    <text evidence="2">The sequence shown here is derived from an EMBL/GenBank/DDBJ whole genome shotgun (WGS) entry which is preliminary data.</text>
</comment>
<feature type="region of interest" description="Disordered" evidence="1">
    <location>
        <begin position="33"/>
        <end position="83"/>
    </location>
</feature>
<organism evidence="2 3">
    <name type="scientific">Stephania yunnanensis</name>
    <dbReference type="NCBI Taxonomy" id="152371"/>
    <lineage>
        <taxon>Eukaryota</taxon>
        <taxon>Viridiplantae</taxon>
        <taxon>Streptophyta</taxon>
        <taxon>Embryophyta</taxon>
        <taxon>Tracheophyta</taxon>
        <taxon>Spermatophyta</taxon>
        <taxon>Magnoliopsida</taxon>
        <taxon>Ranunculales</taxon>
        <taxon>Menispermaceae</taxon>
        <taxon>Menispermoideae</taxon>
        <taxon>Cissampelideae</taxon>
        <taxon>Stephania</taxon>
    </lineage>
</organism>
<proteinExistence type="predicted"/>
<sequence length="83" mass="9286">MNVLLNPKGYCKVRTPNSVVRLVFKEQAYGMSKRMEQAVGTSDTRGGRKPQRASYRKEKHRATKKEVALAGDLMGDDVQDEAS</sequence>
<name>A0AAP0PXR3_9MAGN</name>
<evidence type="ECO:0000313" key="3">
    <source>
        <dbReference type="Proteomes" id="UP001420932"/>
    </source>
</evidence>
<keyword evidence="3" id="KW-1185">Reference proteome</keyword>
<dbReference type="AlphaFoldDB" id="A0AAP0PXR3"/>